<dbReference type="InterPro" id="IPR035969">
    <property type="entry name" value="Rab-GAP_TBC_sf"/>
</dbReference>
<feature type="compositionally biased region" description="Low complexity" evidence="2">
    <location>
        <begin position="528"/>
        <end position="546"/>
    </location>
</feature>
<feature type="region of interest" description="Disordered" evidence="2">
    <location>
        <begin position="169"/>
        <end position="192"/>
    </location>
</feature>
<dbReference type="PANTHER" id="PTHR47219:SF9">
    <property type="entry name" value="GTPASE ACTIVATING PROTEIN AND CENTROSOME-ASSOCIATED, ISOFORM B"/>
    <property type="match status" value="1"/>
</dbReference>
<gene>
    <name evidence="4" type="ORF">WJX73_006950</name>
</gene>
<dbReference type="PROSITE" id="PS50086">
    <property type="entry name" value="TBC_RABGAP"/>
    <property type="match status" value="1"/>
</dbReference>
<dbReference type="GO" id="GO:0031267">
    <property type="term" value="F:small GTPase binding"/>
    <property type="evidence" value="ECO:0007669"/>
    <property type="project" value="TreeGrafter"/>
</dbReference>
<keyword evidence="1" id="KW-0343">GTPase activation</keyword>
<dbReference type="GO" id="GO:0005096">
    <property type="term" value="F:GTPase activator activity"/>
    <property type="evidence" value="ECO:0007669"/>
    <property type="project" value="UniProtKB-KW"/>
</dbReference>
<evidence type="ECO:0000313" key="4">
    <source>
        <dbReference type="EMBL" id="KAK9806524.1"/>
    </source>
</evidence>
<dbReference type="AlphaFoldDB" id="A0AAW1PE09"/>
<dbReference type="FunFam" id="1.10.8.270:FF:000001">
    <property type="entry name" value="TBC1 domain family member 1"/>
    <property type="match status" value="1"/>
</dbReference>
<dbReference type="SMART" id="SM00164">
    <property type="entry name" value="TBC"/>
    <property type="match status" value="1"/>
</dbReference>
<dbReference type="Pfam" id="PF00566">
    <property type="entry name" value="RabGAP-TBC"/>
    <property type="match status" value="1"/>
</dbReference>
<evidence type="ECO:0000259" key="3">
    <source>
        <dbReference type="PROSITE" id="PS50086"/>
    </source>
</evidence>
<evidence type="ECO:0000256" key="1">
    <source>
        <dbReference type="ARBA" id="ARBA00022468"/>
    </source>
</evidence>
<accession>A0AAW1PE09</accession>
<dbReference type="SUPFAM" id="SSF47923">
    <property type="entry name" value="Ypt/Rab-GAP domain of gyp1p"/>
    <property type="match status" value="2"/>
</dbReference>
<dbReference type="Gene3D" id="1.10.472.80">
    <property type="entry name" value="Ypt/Rab-GAP domain of gyp1p, domain 3"/>
    <property type="match status" value="1"/>
</dbReference>
<dbReference type="Gene3D" id="1.10.8.270">
    <property type="entry name" value="putative rabgap domain of human tbc1 domain family member 14 like domains"/>
    <property type="match status" value="1"/>
</dbReference>
<feature type="domain" description="Rab-GAP TBC" evidence="3">
    <location>
        <begin position="96"/>
        <end position="416"/>
    </location>
</feature>
<name>A0AAW1PE09_9CHLO</name>
<feature type="region of interest" description="Disordered" evidence="2">
    <location>
        <begin position="126"/>
        <end position="155"/>
    </location>
</feature>
<dbReference type="EMBL" id="JALJOQ010000037">
    <property type="protein sequence ID" value="KAK9806524.1"/>
    <property type="molecule type" value="Genomic_DNA"/>
</dbReference>
<feature type="region of interest" description="Disordered" evidence="2">
    <location>
        <begin position="571"/>
        <end position="594"/>
    </location>
</feature>
<proteinExistence type="predicted"/>
<sequence length="594" mass="65442">MQRIQQIGEALKELIIDADLRRRAANIVAEAADERINAVQQGVRAGARGIAQVPSAWQAYLDRRQEQHYELRLQAALQAKRNAPVDVQLGGELWEDAPQELRSRLWMALLNHEELVGTITDELDVAEPGRPAQPCEARSPTHRPKSRASSPTHNLMMTLPDGYCLDFSPPEVSEDAEGDLEEEPSSTGSIDTWEMVTGSSSIYGHGKSRLESYMHRRGEQASAGGTPLVQRLLQAITEVPWPIPVEYGEDGRYNTLLQISIGQEEVDDVIRRDIHRTFPEHPQFGTARGQQLLFKVLKAYSLHDLEVGYCQGMAFIAGIMLMSVPEEPAFKLLARLMGEEGVGMRHLFLPGLVGLKQTLRMLEWLLARIHPGLKMHLEEHGVLPVLYASTWLLTAFSCPFSTAFSGRLIDTMLLERRTHILLRAALAVLGDCEAKLLELHDFEELITFLKSSPAHWSPQHSRKVLNAAVFNSVSDDMITAAQHAVDTGFEGSLVRRTSSVRGTAMHAATRAVAAVGSQAPHTQQARTHSPPRQSSPSQQAPQHAAPLESEDVEMDADSAALLLGLHALLPNEAEGNPLQPARPSRDGSAPDGHQ</sequence>
<comment type="caution">
    <text evidence="4">The sequence shown here is derived from an EMBL/GenBank/DDBJ whole genome shotgun (WGS) entry which is preliminary data.</text>
</comment>
<evidence type="ECO:0000256" key="2">
    <source>
        <dbReference type="SAM" id="MobiDB-lite"/>
    </source>
</evidence>
<dbReference type="Proteomes" id="UP001465755">
    <property type="component" value="Unassembled WGS sequence"/>
</dbReference>
<dbReference type="PANTHER" id="PTHR47219">
    <property type="entry name" value="RAB GTPASE-ACTIVATING PROTEIN 1-LIKE"/>
    <property type="match status" value="1"/>
</dbReference>
<reference evidence="4 5" key="1">
    <citation type="journal article" date="2024" name="Nat. Commun.">
        <title>Phylogenomics reveals the evolutionary origins of lichenization in chlorophyte algae.</title>
        <authorList>
            <person name="Puginier C."/>
            <person name="Libourel C."/>
            <person name="Otte J."/>
            <person name="Skaloud P."/>
            <person name="Haon M."/>
            <person name="Grisel S."/>
            <person name="Petersen M."/>
            <person name="Berrin J.G."/>
            <person name="Delaux P.M."/>
            <person name="Dal Grande F."/>
            <person name="Keller J."/>
        </authorList>
    </citation>
    <scope>NUCLEOTIDE SEQUENCE [LARGE SCALE GENOMIC DNA]</scope>
    <source>
        <strain evidence="4 5">SAG 2036</strain>
    </source>
</reference>
<keyword evidence="5" id="KW-1185">Reference proteome</keyword>
<dbReference type="InterPro" id="IPR050302">
    <property type="entry name" value="Rab_GAP_TBC_domain"/>
</dbReference>
<dbReference type="InterPro" id="IPR000195">
    <property type="entry name" value="Rab-GAP-TBC_dom"/>
</dbReference>
<organism evidence="4 5">
    <name type="scientific">Symbiochloris irregularis</name>
    <dbReference type="NCBI Taxonomy" id="706552"/>
    <lineage>
        <taxon>Eukaryota</taxon>
        <taxon>Viridiplantae</taxon>
        <taxon>Chlorophyta</taxon>
        <taxon>core chlorophytes</taxon>
        <taxon>Trebouxiophyceae</taxon>
        <taxon>Trebouxiales</taxon>
        <taxon>Trebouxiaceae</taxon>
        <taxon>Symbiochloris</taxon>
    </lineage>
</organism>
<evidence type="ECO:0000313" key="5">
    <source>
        <dbReference type="Proteomes" id="UP001465755"/>
    </source>
</evidence>
<feature type="compositionally biased region" description="Acidic residues" evidence="2">
    <location>
        <begin position="172"/>
        <end position="184"/>
    </location>
</feature>
<protein>
    <recommendedName>
        <fullName evidence="3">Rab-GAP TBC domain-containing protein</fullName>
    </recommendedName>
</protein>
<feature type="region of interest" description="Disordered" evidence="2">
    <location>
        <begin position="512"/>
        <end position="558"/>
    </location>
</feature>